<reference evidence="1 2" key="1">
    <citation type="submission" date="2018-10" db="EMBL/GenBank/DDBJ databases">
        <title>A high-quality apple genome assembly.</title>
        <authorList>
            <person name="Hu J."/>
        </authorList>
    </citation>
    <scope>NUCLEOTIDE SEQUENCE [LARGE SCALE GENOMIC DNA]</scope>
    <source>
        <strain evidence="2">cv. HFTH1</strain>
        <tissue evidence="1">Young leaf</tissue>
    </source>
</reference>
<keyword evidence="2" id="KW-1185">Reference proteome</keyword>
<sequence>MARAASTESSIADLFVDVAQTLGVNHDTFLCSCAFVRFTAGFTLVQDPSDFVHQHLAPSVINDTKSYVGSLSFFSSHHRETSPQYPP</sequence>
<accession>A0A498HR43</accession>
<protein>
    <submittedName>
        <fullName evidence="1">Uncharacterized protein</fullName>
    </submittedName>
</protein>
<organism evidence="1 2">
    <name type="scientific">Malus domestica</name>
    <name type="common">Apple</name>
    <name type="synonym">Pyrus malus</name>
    <dbReference type="NCBI Taxonomy" id="3750"/>
    <lineage>
        <taxon>Eukaryota</taxon>
        <taxon>Viridiplantae</taxon>
        <taxon>Streptophyta</taxon>
        <taxon>Embryophyta</taxon>
        <taxon>Tracheophyta</taxon>
        <taxon>Spermatophyta</taxon>
        <taxon>Magnoliopsida</taxon>
        <taxon>eudicotyledons</taxon>
        <taxon>Gunneridae</taxon>
        <taxon>Pentapetalae</taxon>
        <taxon>rosids</taxon>
        <taxon>fabids</taxon>
        <taxon>Rosales</taxon>
        <taxon>Rosaceae</taxon>
        <taxon>Amygdaloideae</taxon>
        <taxon>Maleae</taxon>
        <taxon>Malus</taxon>
    </lineage>
</organism>
<gene>
    <name evidence="1" type="ORF">DVH24_025122</name>
</gene>
<proteinExistence type="predicted"/>
<dbReference type="EMBL" id="RDQH01000342">
    <property type="protein sequence ID" value="RXH71621.1"/>
    <property type="molecule type" value="Genomic_DNA"/>
</dbReference>
<comment type="caution">
    <text evidence="1">The sequence shown here is derived from an EMBL/GenBank/DDBJ whole genome shotgun (WGS) entry which is preliminary data.</text>
</comment>
<evidence type="ECO:0000313" key="2">
    <source>
        <dbReference type="Proteomes" id="UP000290289"/>
    </source>
</evidence>
<dbReference type="Proteomes" id="UP000290289">
    <property type="component" value="Chromosome 16"/>
</dbReference>
<dbReference type="AlphaFoldDB" id="A0A498HR43"/>
<name>A0A498HR43_MALDO</name>
<evidence type="ECO:0000313" key="1">
    <source>
        <dbReference type="EMBL" id="RXH71621.1"/>
    </source>
</evidence>